<reference evidence="1" key="1">
    <citation type="submission" date="2022-03" db="EMBL/GenBank/DDBJ databases">
        <authorList>
            <person name="Lindestad O."/>
        </authorList>
    </citation>
    <scope>NUCLEOTIDE SEQUENCE</scope>
</reference>
<proteinExistence type="predicted"/>
<keyword evidence="2" id="KW-1185">Reference proteome</keyword>
<dbReference type="OrthoDB" id="8197512at2759"/>
<name>A0A8S4QYF0_9NEOP</name>
<sequence length="71" mass="8074">MQWAGHVQRMEGTRAPKRLIEVILEVRRGRGVGGVMELRGIVLGVRSWKEAASDRLKWRNMLEQAEAHPGL</sequence>
<gene>
    <name evidence="1" type="primary">jg14599</name>
    <name evidence="1" type="ORF">PAEG_LOCUS7724</name>
</gene>
<evidence type="ECO:0000313" key="2">
    <source>
        <dbReference type="Proteomes" id="UP000838756"/>
    </source>
</evidence>
<evidence type="ECO:0000313" key="1">
    <source>
        <dbReference type="EMBL" id="CAH2227195.1"/>
    </source>
</evidence>
<accession>A0A8S4QYF0</accession>
<protein>
    <submittedName>
        <fullName evidence="1">Jg14599 protein</fullName>
    </submittedName>
</protein>
<dbReference type="EMBL" id="CAKXAJ010022607">
    <property type="protein sequence ID" value="CAH2227195.1"/>
    <property type="molecule type" value="Genomic_DNA"/>
</dbReference>
<comment type="caution">
    <text evidence="1">The sequence shown here is derived from an EMBL/GenBank/DDBJ whole genome shotgun (WGS) entry which is preliminary data.</text>
</comment>
<dbReference type="Proteomes" id="UP000838756">
    <property type="component" value="Unassembled WGS sequence"/>
</dbReference>
<dbReference type="AlphaFoldDB" id="A0A8S4QYF0"/>
<organism evidence="1 2">
    <name type="scientific">Pararge aegeria aegeria</name>
    <dbReference type="NCBI Taxonomy" id="348720"/>
    <lineage>
        <taxon>Eukaryota</taxon>
        <taxon>Metazoa</taxon>
        <taxon>Ecdysozoa</taxon>
        <taxon>Arthropoda</taxon>
        <taxon>Hexapoda</taxon>
        <taxon>Insecta</taxon>
        <taxon>Pterygota</taxon>
        <taxon>Neoptera</taxon>
        <taxon>Endopterygota</taxon>
        <taxon>Lepidoptera</taxon>
        <taxon>Glossata</taxon>
        <taxon>Ditrysia</taxon>
        <taxon>Papilionoidea</taxon>
        <taxon>Nymphalidae</taxon>
        <taxon>Satyrinae</taxon>
        <taxon>Satyrini</taxon>
        <taxon>Parargina</taxon>
        <taxon>Pararge</taxon>
    </lineage>
</organism>